<name>A0A841AML1_9MICO</name>
<dbReference type="SUPFAM" id="SSF48452">
    <property type="entry name" value="TPR-like"/>
    <property type="match status" value="1"/>
</dbReference>
<dbReference type="InterPro" id="IPR011990">
    <property type="entry name" value="TPR-like_helical_dom_sf"/>
</dbReference>
<dbReference type="EMBL" id="JACHMJ010000001">
    <property type="protein sequence ID" value="MBB5843568.1"/>
    <property type="molecule type" value="Genomic_DNA"/>
</dbReference>
<keyword evidence="3" id="KW-1185">Reference proteome</keyword>
<feature type="domain" description="Tetratrico peptide repeat group 5" evidence="1">
    <location>
        <begin position="45"/>
        <end position="163"/>
    </location>
</feature>
<gene>
    <name evidence="2" type="ORF">HD599_001891</name>
</gene>
<dbReference type="InterPro" id="IPR041656">
    <property type="entry name" value="TPR_5"/>
</dbReference>
<evidence type="ECO:0000313" key="2">
    <source>
        <dbReference type="EMBL" id="MBB5843568.1"/>
    </source>
</evidence>
<dbReference type="Proteomes" id="UP000536685">
    <property type="component" value="Unassembled WGS sequence"/>
</dbReference>
<proteinExistence type="predicted"/>
<dbReference type="RefSeq" id="WP_184236520.1">
    <property type="nucleotide sequence ID" value="NZ_JACHMJ010000001.1"/>
</dbReference>
<protein>
    <submittedName>
        <fullName evidence="2">Tetratricopeptide (TPR) repeat protein</fullName>
    </submittedName>
</protein>
<accession>A0A841AML1</accession>
<evidence type="ECO:0000259" key="1">
    <source>
        <dbReference type="Pfam" id="PF12688"/>
    </source>
</evidence>
<dbReference type="AlphaFoldDB" id="A0A841AML1"/>
<reference evidence="2 3" key="1">
    <citation type="submission" date="2020-08" db="EMBL/GenBank/DDBJ databases">
        <title>Sequencing the genomes of 1000 actinobacteria strains.</title>
        <authorList>
            <person name="Klenk H.-P."/>
        </authorList>
    </citation>
    <scope>NUCLEOTIDE SEQUENCE [LARGE SCALE GENOMIC DNA]</scope>
    <source>
        <strain evidence="2 3">DSM 105784</strain>
    </source>
</reference>
<comment type="caution">
    <text evidence="2">The sequence shown here is derived from an EMBL/GenBank/DDBJ whole genome shotgun (WGS) entry which is preliminary data.</text>
</comment>
<organism evidence="2 3">
    <name type="scientific">Conyzicola lurida</name>
    <dbReference type="NCBI Taxonomy" id="1172621"/>
    <lineage>
        <taxon>Bacteria</taxon>
        <taxon>Bacillati</taxon>
        <taxon>Actinomycetota</taxon>
        <taxon>Actinomycetes</taxon>
        <taxon>Micrococcales</taxon>
        <taxon>Microbacteriaceae</taxon>
        <taxon>Conyzicola</taxon>
    </lineage>
</organism>
<dbReference type="Pfam" id="PF12688">
    <property type="entry name" value="TPR_5"/>
    <property type="match status" value="1"/>
</dbReference>
<sequence>MTHSWDSRVAEVWASADELSDDAVLASIDSLVAEVDETEGPDAAAAAFEAASVRDYLGHEAQAEPLYRDAIALGLDAARRPQAQLQLASTLRNLGRPVEAVELLEEHLAEHPADEWTAAGAAFLALALVDAGRERDAASVALAALSESLPAYGNAVRRYALELRR</sequence>
<dbReference type="Gene3D" id="1.25.40.10">
    <property type="entry name" value="Tetratricopeptide repeat domain"/>
    <property type="match status" value="1"/>
</dbReference>
<evidence type="ECO:0000313" key="3">
    <source>
        <dbReference type="Proteomes" id="UP000536685"/>
    </source>
</evidence>